<dbReference type="SMART" id="SM00861">
    <property type="entry name" value="Transket_pyr"/>
    <property type="match status" value="1"/>
</dbReference>
<dbReference type="PANTHER" id="PTHR42980">
    <property type="entry name" value="2-OXOISOVALERATE DEHYDROGENASE SUBUNIT BETA-RELATED"/>
    <property type="match status" value="1"/>
</dbReference>
<keyword evidence="4" id="KW-0560">Oxidoreductase</keyword>
<dbReference type="SUPFAM" id="SSF52922">
    <property type="entry name" value="TK C-terminal domain-like"/>
    <property type="match status" value="1"/>
</dbReference>
<feature type="domain" description="Transketolase-like pyrimidine-binding" evidence="7">
    <location>
        <begin position="372"/>
        <end position="548"/>
    </location>
</feature>
<evidence type="ECO:0000259" key="7">
    <source>
        <dbReference type="SMART" id="SM00861"/>
    </source>
</evidence>
<evidence type="ECO:0000313" key="9">
    <source>
        <dbReference type="Proteomes" id="UP001244787"/>
    </source>
</evidence>
<name>A0ABT8DG95_9FLAO</name>
<evidence type="ECO:0000313" key="8">
    <source>
        <dbReference type="EMBL" id="MDN3724396.1"/>
    </source>
</evidence>
<comment type="cofactor">
    <cofactor evidence="1">
        <name>thiamine diphosphate</name>
        <dbReference type="ChEBI" id="CHEBI:58937"/>
    </cofactor>
</comment>
<keyword evidence="5" id="KW-0786">Thiamine pyrophosphate</keyword>
<sequence length="708" mass="78895">MNISKDILKKAFKTLVTAKAMTKIYEENFKTVSEYVHATSRGHETIQIAVGMQLLPQDYAFPYYRDDSMLLSIGMKPYELMLQVLAKKDDPFSGGRTYYSHPSLKDDDKPKIPHQSSATGMQAIPATGVAMGLHYREGGNPMNQTKNANRNAVAEYFEKNDISSSSTESRLRGIVVCSLGDASVTEGEVAEAFQMAALKQLPILYLVQDNGWDISANAAETRAQNAFEYAAGFHGLEAVTIDGTDFEESYNTIQNIISKIRTERRPFLVHAKVPLLNHHTSGVRMEFYRDDLEEARSRDPYPKLKKLLLDNGFKDKELSEIESEIKIEVENSLEKALKAEDPKPEDLFTHDFAPTEITEEKGERSPKGGEKVVMVDCALFAIEELMSKHKECLLYGQDVGGRLGGVFREAATLAQKFGDNRVFNTPIQEAFIVGSTVGMSAVGLKPIVEVQFADYIWPGLNQLFTEVSRSCYLSNGKWPVSMILRVPIGAYGSGGPYHSSSVESVVTNIRGLKIAYPSNGADLKGLLKAAYYDPNPVVIFEHKGLYWSKVKGTKGATSIMPAEDYVLPFGKAWVLQEIWKQEEEETLSIITYGMGVHWAMNASEELGMQDKIEVVDLRTLHPLDYETVFKSVKKCGKCLVVTEEPSENGFSRGLQGRIQEECFQQLDAPVMLIGSENMPAIPLNSTLEETMIPSTEKVKKKILEVLNY</sequence>
<feature type="region of interest" description="Disordered" evidence="6">
    <location>
        <begin position="99"/>
        <end position="118"/>
    </location>
</feature>
<dbReference type="EC" id="1.2.4.4" evidence="3"/>
<comment type="caution">
    <text evidence="8">The sequence shown here is derived from an EMBL/GenBank/DDBJ whole genome shotgun (WGS) entry which is preliminary data.</text>
</comment>
<keyword evidence="9" id="KW-1185">Reference proteome</keyword>
<dbReference type="InterPro" id="IPR033248">
    <property type="entry name" value="Transketolase_C"/>
</dbReference>
<dbReference type="EMBL" id="JAUGQQ010000004">
    <property type="protein sequence ID" value="MDN3724396.1"/>
    <property type="molecule type" value="Genomic_DNA"/>
</dbReference>
<dbReference type="Pfam" id="PF00676">
    <property type="entry name" value="E1_dh"/>
    <property type="match status" value="1"/>
</dbReference>
<dbReference type="Gene3D" id="3.40.50.920">
    <property type="match status" value="1"/>
</dbReference>
<evidence type="ECO:0000256" key="6">
    <source>
        <dbReference type="SAM" id="MobiDB-lite"/>
    </source>
</evidence>
<accession>A0ABT8DG95</accession>
<dbReference type="CDD" id="cd02000">
    <property type="entry name" value="TPP_E1_PDC_ADC_BCADC"/>
    <property type="match status" value="1"/>
</dbReference>
<dbReference type="CDD" id="cd07036">
    <property type="entry name" value="TPP_PYR_E1-PDHc-beta_like"/>
    <property type="match status" value="1"/>
</dbReference>
<proteinExistence type="predicted"/>
<dbReference type="PANTHER" id="PTHR42980:SF1">
    <property type="entry name" value="2-OXOISOVALERATE DEHYDROGENASE SUBUNIT BETA, MITOCHONDRIAL"/>
    <property type="match status" value="1"/>
</dbReference>
<evidence type="ECO:0000256" key="2">
    <source>
        <dbReference type="ARBA" id="ARBA00003906"/>
    </source>
</evidence>
<dbReference type="Pfam" id="PF02780">
    <property type="entry name" value="Transketolase_C"/>
    <property type="match status" value="1"/>
</dbReference>
<dbReference type="Gene3D" id="3.40.50.970">
    <property type="match status" value="2"/>
</dbReference>
<dbReference type="InterPro" id="IPR029061">
    <property type="entry name" value="THDP-binding"/>
</dbReference>
<dbReference type="Proteomes" id="UP001244787">
    <property type="component" value="Unassembled WGS sequence"/>
</dbReference>
<organism evidence="8 9">
    <name type="scientific">Aequorivita aurantiaca</name>
    <dbReference type="NCBI Taxonomy" id="3053356"/>
    <lineage>
        <taxon>Bacteria</taxon>
        <taxon>Pseudomonadati</taxon>
        <taxon>Bacteroidota</taxon>
        <taxon>Flavobacteriia</taxon>
        <taxon>Flavobacteriales</taxon>
        <taxon>Flavobacteriaceae</taxon>
        <taxon>Aequorivita</taxon>
    </lineage>
</organism>
<reference evidence="8 9" key="1">
    <citation type="submission" date="2023-06" db="EMBL/GenBank/DDBJ databases">
        <authorList>
            <person name="Ye Y.-Q."/>
            <person name="Du Z.-J."/>
        </authorList>
    </citation>
    <scope>NUCLEOTIDE SEQUENCE [LARGE SCALE GENOMIC DNA]</scope>
    <source>
        <strain evidence="8 9">SDUM287046</strain>
    </source>
</reference>
<dbReference type="InterPro" id="IPR009014">
    <property type="entry name" value="Transketo_C/PFOR_II"/>
</dbReference>
<protein>
    <recommendedName>
        <fullName evidence="3">3-methyl-2-oxobutanoate dehydrogenase (2-methylpropanoyl-transferring)</fullName>
        <ecNumber evidence="3">1.2.4.4</ecNumber>
    </recommendedName>
</protein>
<evidence type="ECO:0000256" key="4">
    <source>
        <dbReference type="ARBA" id="ARBA00023002"/>
    </source>
</evidence>
<dbReference type="SUPFAM" id="SSF52518">
    <property type="entry name" value="Thiamin diphosphate-binding fold (THDP-binding)"/>
    <property type="match status" value="2"/>
</dbReference>
<dbReference type="Pfam" id="PF02779">
    <property type="entry name" value="Transket_pyr"/>
    <property type="match status" value="1"/>
</dbReference>
<dbReference type="InterPro" id="IPR005475">
    <property type="entry name" value="Transketolase-like_Pyr-bd"/>
</dbReference>
<evidence type="ECO:0000256" key="5">
    <source>
        <dbReference type="ARBA" id="ARBA00023052"/>
    </source>
</evidence>
<dbReference type="InterPro" id="IPR001017">
    <property type="entry name" value="DH_E1"/>
</dbReference>
<comment type="function">
    <text evidence="2">E1 component of the 2-oxoglutarate dehydrogenase (OGDH) complex which catalyzes the decarboxylation of 2-oxoglutarate, the first step in the conversion of 2-oxoglutarate to succinyl-CoA and CO(2).</text>
</comment>
<evidence type="ECO:0000256" key="1">
    <source>
        <dbReference type="ARBA" id="ARBA00001964"/>
    </source>
</evidence>
<gene>
    <name evidence="8" type="ORF">QRD02_08375</name>
</gene>
<evidence type="ECO:0000256" key="3">
    <source>
        <dbReference type="ARBA" id="ARBA00012277"/>
    </source>
</evidence>